<feature type="transmembrane region" description="Helical" evidence="2">
    <location>
        <begin position="388"/>
        <end position="411"/>
    </location>
</feature>
<evidence type="ECO:0000256" key="1">
    <source>
        <dbReference type="SAM" id="MobiDB-lite"/>
    </source>
</evidence>
<keyword evidence="4" id="KW-1185">Reference proteome</keyword>
<dbReference type="Proteomes" id="UP000612585">
    <property type="component" value="Unassembled WGS sequence"/>
</dbReference>
<protein>
    <submittedName>
        <fullName evidence="3">Glycosyl transferase</fullName>
    </submittedName>
</protein>
<dbReference type="GO" id="GO:0016740">
    <property type="term" value="F:transferase activity"/>
    <property type="evidence" value="ECO:0007669"/>
    <property type="project" value="UniProtKB-KW"/>
</dbReference>
<sequence>MSSTVTSLAPQAPEPPPTEDPAPESRPRRRWMPDALVAAGYLAAAVYVTWGLWLGNGVLRENRDDPLFFQWMLIHASRVFTHGENPFFAEQMNAPYGLNLMANTSTLGWTLPLAPVTILFGPWIAFLVMTTLGLAGTAYAWYHVFDRHLVSSRVAAIIGGASCGFAPGMISHANGHPNIVSQFLVPFIVLRVLKMRDPSRWRRNGLVLAGLVIYQAFINEEVLFLTALIMIVFVLLWAVQKPREARTLAGPALKASGLCLGVAGAVLAYPLYWQFFGPSSYHGLPLGVQTMGTDLMAVKAYASQSVLGSKATSYALASSGSEENTFFGLPLLYVLLGVAVVLARSAAGRALMITLLWFWWLSLGPNVLIDGQPTGVRTPWYYIAELPLFNSVVPTRIGLALTPMIGVLLALAIDRFQPARFRVLWTAIVVAALLPIAPTPLATSAPHVPATPVFFTSGAWRDVIPEDGVVLSTPPGWVPYLSAMSWQLDTNLDFDVVGGYYLAPTPGDPTRRANFGPYYPPTMKLIWYVGEGGVDALITDEHRRQAVKDFREYKVTTLILPVTTPRADLVKNTVDLLVGPARLVEDVWVWDVREFVANGVPG</sequence>
<feature type="transmembrane region" description="Helical" evidence="2">
    <location>
        <begin position="350"/>
        <end position="368"/>
    </location>
</feature>
<organism evidence="3 4">
    <name type="scientific">Virgisporangium aurantiacum</name>
    <dbReference type="NCBI Taxonomy" id="175570"/>
    <lineage>
        <taxon>Bacteria</taxon>
        <taxon>Bacillati</taxon>
        <taxon>Actinomycetota</taxon>
        <taxon>Actinomycetes</taxon>
        <taxon>Micromonosporales</taxon>
        <taxon>Micromonosporaceae</taxon>
        <taxon>Virgisporangium</taxon>
    </lineage>
</organism>
<feature type="region of interest" description="Disordered" evidence="1">
    <location>
        <begin position="1"/>
        <end position="28"/>
    </location>
</feature>
<feature type="transmembrane region" description="Helical" evidence="2">
    <location>
        <begin position="35"/>
        <end position="53"/>
    </location>
</feature>
<keyword evidence="2" id="KW-0472">Membrane</keyword>
<keyword evidence="3" id="KW-0808">Transferase</keyword>
<keyword evidence="2" id="KW-0812">Transmembrane</keyword>
<dbReference type="EMBL" id="BOPG01000101">
    <property type="protein sequence ID" value="GIJ63702.1"/>
    <property type="molecule type" value="Genomic_DNA"/>
</dbReference>
<feature type="transmembrane region" description="Helical" evidence="2">
    <location>
        <begin position="326"/>
        <end position="343"/>
    </location>
</feature>
<gene>
    <name evidence="3" type="ORF">Vau01_112180</name>
</gene>
<feature type="transmembrane region" description="Helical" evidence="2">
    <location>
        <begin position="120"/>
        <end position="142"/>
    </location>
</feature>
<comment type="caution">
    <text evidence="3">The sequence shown here is derived from an EMBL/GenBank/DDBJ whole genome shotgun (WGS) entry which is preliminary data.</text>
</comment>
<feature type="transmembrane region" description="Helical" evidence="2">
    <location>
        <begin position="423"/>
        <end position="442"/>
    </location>
</feature>
<feature type="transmembrane region" description="Helical" evidence="2">
    <location>
        <begin position="201"/>
        <end position="217"/>
    </location>
</feature>
<feature type="transmembrane region" description="Helical" evidence="2">
    <location>
        <begin position="223"/>
        <end position="240"/>
    </location>
</feature>
<name>A0A8J4E9G2_9ACTN</name>
<reference evidence="3" key="1">
    <citation type="submission" date="2021-01" db="EMBL/GenBank/DDBJ databases">
        <title>Whole genome shotgun sequence of Virgisporangium aurantiacum NBRC 16421.</title>
        <authorList>
            <person name="Komaki H."/>
            <person name="Tamura T."/>
        </authorList>
    </citation>
    <scope>NUCLEOTIDE SEQUENCE</scope>
    <source>
        <strain evidence="3">NBRC 16421</strain>
    </source>
</reference>
<feature type="transmembrane region" description="Helical" evidence="2">
    <location>
        <begin position="252"/>
        <end position="272"/>
    </location>
</feature>
<proteinExistence type="predicted"/>
<dbReference type="AlphaFoldDB" id="A0A8J4E9G2"/>
<accession>A0A8J4E9G2</accession>
<keyword evidence="2" id="KW-1133">Transmembrane helix</keyword>
<evidence type="ECO:0000313" key="3">
    <source>
        <dbReference type="EMBL" id="GIJ63702.1"/>
    </source>
</evidence>
<dbReference type="RefSeq" id="WP_204010812.1">
    <property type="nucleotide sequence ID" value="NZ_BOPG01000101.1"/>
</dbReference>
<evidence type="ECO:0000313" key="4">
    <source>
        <dbReference type="Proteomes" id="UP000612585"/>
    </source>
</evidence>
<evidence type="ECO:0000256" key="2">
    <source>
        <dbReference type="SAM" id="Phobius"/>
    </source>
</evidence>